<feature type="non-terminal residue" evidence="1">
    <location>
        <position position="36"/>
    </location>
</feature>
<name>A0A382A769_9ZZZZ</name>
<protein>
    <submittedName>
        <fullName evidence="1">Uncharacterized protein</fullName>
    </submittedName>
</protein>
<accession>A0A382A769</accession>
<organism evidence="1">
    <name type="scientific">marine metagenome</name>
    <dbReference type="NCBI Taxonomy" id="408172"/>
    <lineage>
        <taxon>unclassified sequences</taxon>
        <taxon>metagenomes</taxon>
        <taxon>ecological metagenomes</taxon>
    </lineage>
</organism>
<gene>
    <name evidence="1" type="ORF">METZ01_LOCUS149935</name>
</gene>
<dbReference type="EMBL" id="UINC01024097">
    <property type="protein sequence ID" value="SVA97081.1"/>
    <property type="molecule type" value="Genomic_DNA"/>
</dbReference>
<proteinExistence type="predicted"/>
<dbReference type="AlphaFoldDB" id="A0A382A769"/>
<sequence length="36" mass="4034">MSVTIEKLLEINNLSSGYNGVPIVRNDNAQIDSNKW</sequence>
<evidence type="ECO:0000313" key="1">
    <source>
        <dbReference type="EMBL" id="SVA97081.1"/>
    </source>
</evidence>
<reference evidence="1" key="1">
    <citation type="submission" date="2018-05" db="EMBL/GenBank/DDBJ databases">
        <authorList>
            <person name="Lanie J.A."/>
            <person name="Ng W.-L."/>
            <person name="Kazmierczak K.M."/>
            <person name="Andrzejewski T.M."/>
            <person name="Davidsen T.M."/>
            <person name="Wayne K.J."/>
            <person name="Tettelin H."/>
            <person name="Glass J.I."/>
            <person name="Rusch D."/>
            <person name="Podicherti R."/>
            <person name="Tsui H.-C.T."/>
            <person name="Winkler M.E."/>
        </authorList>
    </citation>
    <scope>NUCLEOTIDE SEQUENCE</scope>
</reference>